<dbReference type="eggNOG" id="COG3291">
    <property type="taxonomic scope" value="Bacteria"/>
</dbReference>
<evidence type="ECO:0000256" key="5">
    <source>
        <dbReference type="ARBA" id="ARBA00023277"/>
    </source>
</evidence>
<dbReference type="eggNOG" id="COG2273">
    <property type="taxonomic scope" value="Bacteria"/>
</dbReference>
<keyword evidence="6" id="KW-0326">Glycosidase</keyword>
<name>Q1YUJ0_9GAMM</name>
<dbReference type="OrthoDB" id="5480482at2"/>
<keyword evidence="4" id="KW-0378">Hydrolase</keyword>
<dbReference type="Gene3D" id="2.70.98.30">
    <property type="entry name" value="Golgi alpha-mannosidase II, domain 4"/>
    <property type="match status" value="1"/>
</dbReference>
<keyword evidence="8" id="KW-0624">Polysaccharide degradation</keyword>
<dbReference type="EC" id="3.2.1.39" evidence="3"/>
<dbReference type="InterPro" id="IPR032179">
    <property type="entry name" value="Cry22Aa_Ig-like"/>
</dbReference>
<evidence type="ECO:0000313" key="13">
    <source>
        <dbReference type="EMBL" id="EAS48068.1"/>
    </source>
</evidence>
<dbReference type="EMBL" id="AAPI01000001">
    <property type="protein sequence ID" value="EAS48068.1"/>
    <property type="molecule type" value="Genomic_DNA"/>
</dbReference>
<keyword evidence="5" id="KW-0119">Carbohydrate metabolism</keyword>
<sequence>MFNSAKVLSLTIFLASLTLQACGGGGGGGSTPAPTPTPTPNPTPDTTKPIITLNGDASLSIEQGTPYTEANATADDAVDGPVDVVISGTVDTSPGTYTLTYTAVDAAGNSASITRTVTVTAVEPEPDTTKPVITLNGEASLSIEQGTAYTEANATAVDAIDGSVNVVISGTVGSSVGAYTLTYTAVDAAGNSASITRTVTVTGAEPEPTTDDTFILNDGVVEAIWGGDAELSFFDSKLNYGQADASCSGTNCDSVDWKVVTDADRGDVLQVSYTADAGHAGLVVGPTAAIDLSDYADGNFSFDIKLINAANALAGGFFLKIESGVAPAISNSGELPIPGIVASGDWQTINFPVSSLTASGAINLSDITAPMVFFPKAGNGPSLVYQIDNVRFSGISDGATPPTDDGGGSQGPTDYTVVSYGAGSIADTLYTASHRCKNDYGYWVENAGVISTQSDVQIKGCDQGSGIPTGNITKLYPQLAGPAAEKPTQTHKWWGSVSFLGEMTVGDAADAAYITPDPITARITNKGVRVAGIPSGMRIDGANNFYYPIPDHAAEVFDGLAIGNSDYANLEAFAKDHSAGSVTVLWKSGDTDVMEATFVHGSPYVYFKAYSGNLEVRTFRQDGGEKGTFITGENVMGIWTSVASNSNNYLIVGEGATTFTDTSENPEDPTTMGKVEINNSTDEMTLVYLPHLQAGTAPNAMVDLFASKARNPVAEVDIDYQVNAATNEVTVTHSYLDDQGNAVDTIAGMHPLHWKNTSQATTSYKVRSARGMVKFAEVNTFSYQIPYVGVLPTFPVVGDSLDQTTLKGLVTEFVSKGSGAWNLSGGGVEETDTYWTGKNYGKVAELAAIARSLDMQSEADQLVNWLKAELADWFTAETDGTLNTKKYFVYDDDWNTLLGFDESFGSHQRLADHHFHYGYFVRAAAEICRVDLAWCGDDQYGPMIELLIRDYAADTDDALFPHMRNFDPANGFSWADGQVNFTRGNNNESTSEAATAYGAIILYGLTTGNTELTERGMYLHASTGAAYWEYWNNIDGYNNVSADADNFPSGYNRITTSIIWGDGAVFSTWFSGAFAHILGIQGLPSSPLILHVGLHADYMKDYVALGLSESSNGKPSGLLNDQWRDLWWNLWAMVDADAAIADYNSAGSYTPEAGETKAHTYHWLHTFNALGQLKTGTGALTSDYPSALAFDNDGVRTYVVYNFTAQERVVSFSDGKQVTATANGFTLISADL</sequence>
<feature type="domain" description="Glycosyl hydrolase family 81 C-terminal" evidence="12">
    <location>
        <begin position="831"/>
        <end position="1144"/>
    </location>
</feature>
<dbReference type="Pfam" id="PF17652">
    <property type="entry name" value="Glyco_hydro81C"/>
    <property type="match status" value="1"/>
</dbReference>
<evidence type="ECO:0000259" key="11">
    <source>
        <dbReference type="Pfam" id="PF16403"/>
    </source>
</evidence>
<reference evidence="13 14" key="1">
    <citation type="submission" date="2006-03" db="EMBL/GenBank/DDBJ databases">
        <authorList>
            <person name="Giovannoni S.J."/>
            <person name="Cho J.-C."/>
            <person name="Ferriera S."/>
            <person name="Johnson J."/>
            <person name="Kravitz S."/>
            <person name="Halpern A."/>
            <person name="Remington K."/>
            <person name="Beeson K."/>
            <person name="Tran B."/>
            <person name="Rogers Y.-H."/>
            <person name="Friedman R."/>
            <person name="Venter J.C."/>
        </authorList>
    </citation>
    <scope>NUCLEOTIDE SEQUENCE [LARGE SCALE GENOMIC DNA]</scope>
    <source>
        <strain evidence="13 14">HTCC2207</strain>
    </source>
</reference>
<dbReference type="CAZy" id="GH81">
    <property type="family name" value="Glycoside Hydrolase Family 81"/>
</dbReference>
<comment type="similarity">
    <text evidence="2">Belongs to the glycosyl hydrolase 81 family.</text>
</comment>
<dbReference type="SUPFAM" id="SSF49785">
    <property type="entry name" value="Galactose-binding domain-like"/>
    <property type="match status" value="1"/>
</dbReference>
<dbReference type="GO" id="GO:0000272">
    <property type="term" value="P:polysaccharide catabolic process"/>
    <property type="evidence" value="ECO:0007669"/>
    <property type="project" value="UniProtKB-KW"/>
</dbReference>
<evidence type="ECO:0000256" key="7">
    <source>
        <dbReference type="ARBA" id="ARBA00023316"/>
    </source>
</evidence>
<evidence type="ECO:0000256" key="9">
    <source>
        <dbReference type="SAM" id="MobiDB-lite"/>
    </source>
</evidence>
<dbReference type="Gene3D" id="2.60.120.430">
    <property type="entry name" value="Galactose-binding lectin"/>
    <property type="match status" value="1"/>
</dbReference>
<dbReference type="GO" id="GO:0071555">
    <property type="term" value="P:cell wall organization"/>
    <property type="evidence" value="ECO:0007669"/>
    <property type="project" value="UniProtKB-KW"/>
</dbReference>
<evidence type="ECO:0000256" key="10">
    <source>
        <dbReference type="SAM" id="SignalP"/>
    </source>
</evidence>
<organism evidence="13 14">
    <name type="scientific">gamma proteobacterium HTCC2207</name>
    <dbReference type="NCBI Taxonomy" id="314287"/>
    <lineage>
        <taxon>Bacteria</taxon>
        <taxon>Pseudomonadati</taxon>
        <taxon>Pseudomonadota</taxon>
        <taxon>Gammaproteobacteria</taxon>
        <taxon>Cellvibrionales</taxon>
        <taxon>Porticoccaceae</taxon>
        <taxon>SAR92 clade</taxon>
    </lineage>
</organism>
<dbReference type="STRING" id="314287.GB2207_09666"/>
<evidence type="ECO:0000313" key="14">
    <source>
        <dbReference type="Proteomes" id="UP000005555"/>
    </source>
</evidence>
<dbReference type="InterPro" id="IPR040720">
    <property type="entry name" value="GH81_C"/>
</dbReference>
<evidence type="ECO:0000256" key="3">
    <source>
        <dbReference type="ARBA" id="ARBA00012780"/>
    </source>
</evidence>
<dbReference type="PANTHER" id="PTHR31983">
    <property type="entry name" value="ENDO-1,3(4)-BETA-GLUCANASE 1"/>
    <property type="match status" value="1"/>
</dbReference>
<feature type="compositionally biased region" description="Pro residues" evidence="9">
    <location>
        <begin position="33"/>
        <end position="43"/>
    </location>
</feature>
<keyword evidence="14" id="KW-1185">Reference proteome</keyword>
<comment type="catalytic activity">
    <reaction evidence="1">
        <text>Hydrolysis of (1-&gt;3)-beta-D-glucosidic linkages in (1-&gt;3)-beta-D-glucans.</text>
        <dbReference type="EC" id="3.2.1.39"/>
    </reaction>
</comment>
<dbReference type="InterPro" id="IPR005200">
    <property type="entry name" value="Endo-beta-glucanase"/>
</dbReference>
<accession>Q1YUJ0</accession>
<feature type="chain" id="PRO_5004197850" description="glucan endo-1,3-beta-D-glucosidase" evidence="10">
    <location>
        <begin position="22"/>
        <end position="1232"/>
    </location>
</feature>
<dbReference type="Pfam" id="PF16403">
    <property type="entry name" value="Bact_surface_Ig-like"/>
    <property type="match status" value="2"/>
</dbReference>
<dbReference type="PANTHER" id="PTHR31983:SF0">
    <property type="entry name" value="GLUCAN ENDO-1,3-BETA-D-GLUCOSIDASE 2"/>
    <property type="match status" value="1"/>
</dbReference>
<dbReference type="HOGENOM" id="CLU_267536_0_0_6"/>
<keyword evidence="10" id="KW-0732">Signal</keyword>
<feature type="region of interest" description="Disordered" evidence="9">
    <location>
        <begin position="24"/>
        <end position="46"/>
    </location>
</feature>
<dbReference type="InterPro" id="IPR013783">
    <property type="entry name" value="Ig-like_fold"/>
</dbReference>
<dbReference type="InterPro" id="IPR008979">
    <property type="entry name" value="Galactose-bd-like_sf"/>
</dbReference>
<protein>
    <recommendedName>
        <fullName evidence="3">glucan endo-1,3-beta-D-glucosidase</fullName>
        <ecNumber evidence="3">3.2.1.39</ecNumber>
    </recommendedName>
</protein>
<evidence type="ECO:0000256" key="4">
    <source>
        <dbReference type="ARBA" id="ARBA00022801"/>
    </source>
</evidence>
<dbReference type="GO" id="GO:0052861">
    <property type="term" value="F:endo-1,3(4)-beta-glucanase activity"/>
    <property type="evidence" value="ECO:0007669"/>
    <property type="project" value="InterPro"/>
</dbReference>
<proteinExistence type="inferred from homology"/>
<keyword evidence="7" id="KW-0961">Cell wall biogenesis/degradation</keyword>
<evidence type="ECO:0000256" key="8">
    <source>
        <dbReference type="ARBA" id="ARBA00023326"/>
    </source>
</evidence>
<feature type="domain" description="Pesticidal crystal protein Cry22Aa Ig-like" evidence="11">
    <location>
        <begin position="133"/>
        <end position="201"/>
    </location>
</feature>
<dbReference type="eggNOG" id="COG5498">
    <property type="taxonomic scope" value="Bacteria"/>
</dbReference>
<feature type="signal peptide" evidence="10">
    <location>
        <begin position="1"/>
        <end position="21"/>
    </location>
</feature>
<feature type="domain" description="Pesticidal crystal protein Cry22Aa Ig-like" evidence="11">
    <location>
        <begin position="51"/>
        <end position="119"/>
    </location>
</feature>
<dbReference type="Proteomes" id="UP000005555">
    <property type="component" value="Unassembled WGS sequence"/>
</dbReference>
<dbReference type="PROSITE" id="PS52008">
    <property type="entry name" value="GH81"/>
    <property type="match status" value="1"/>
</dbReference>
<comment type="caution">
    <text evidence="13">The sequence shown here is derived from an EMBL/GenBank/DDBJ whole genome shotgun (WGS) entry which is preliminary data.</text>
</comment>
<dbReference type="AlphaFoldDB" id="Q1YUJ0"/>
<evidence type="ECO:0000259" key="12">
    <source>
        <dbReference type="Pfam" id="PF17652"/>
    </source>
</evidence>
<evidence type="ECO:0000256" key="1">
    <source>
        <dbReference type="ARBA" id="ARBA00000382"/>
    </source>
</evidence>
<dbReference type="GO" id="GO:0042973">
    <property type="term" value="F:glucan endo-1,3-beta-D-glucosidase activity"/>
    <property type="evidence" value="ECO:0007669"/>
    <property type="project" value="UniProtKB-EC"/>
</dbReference>
<evidence type="ECO:0000256" key="6">
    <source>
        <dbReference type="ARBA" id="ARBA00023295"/>
    </source>
</evidence>
<gene>
    <name evidence="13" type="ORF">GB2207_09666</name>
</gene>
<dbReference type="Gene3D" id="2.60.40.10">
    <property type="entry name" value="Immunoglobulins"/>
    <property type="match status" value="2"/>
</dbReference>
<dbReference type="PROSITE" id="PS51257">
    <property type="entry name" value="PROKAR_LIPOPROTEIN"/>
    <property type="match status" value="1"/>
</dbReference>
<evidence type="ECO:0000256" key="2">
    <source>
        <dbReference type="ARBA" id="ARBA00010730"/>
    </source>
</evidence>